<evidence type="ECO:0000313" key="6">
    <source>
        <dbReference type="Proteomes" id="UP000011715"/>
    </source>
</evidence>
<evidence type="ECO:0000313" key="5">
    <source>
        <dbReference type="EnsemblFungi" id="MAPG_00660T0"/>
    </source>
</evidence>
<sequence length="946" mass="106253">MYHAVKRGQQIQLADTKGVHTGVSALFVGADQVFPQYGLSTDDPKMSSLLFKIGSKRGVSENLLEKFRSVLDSMGIEMTLDGELFTGVEDVADISSPLPVARSVVSVTTPSSVSTNVPRRSVLPITTNLNGRRRRNSDTLATEALENVPQYAVPPRRRAASLLSSPIPAERPPLAALPPSLGQKDLPILSKWLLETNVQPGPALRPDGPNKLGNLAGGRPRRALSVGDSSLDADEIVPDLSGAEDGMDDDYENHQARPIRLPLRPSNPVPPEDASQEADVSRNDETIESGVFAMDRGNHEGGLLPSAMAPFPNHQDIAHDGGPRHNPDLLSYLYRSSHEAPRQPPSYAAVSNAPRAGVAKPPWLQPQFNPLITTQGAAPPSLEGLEPGPRLEDMELKVLMFEGQRIQASFVAWRNSYEHLMASAHGMNTWAFTLERRFILTRTFKLWRGHTWKAIADGLDQRKRAADAAKEEAEAIRREAEIVRQNAETARQEAEAVMRKAEMARREAESARLHDRMMRRAARAADLSLLHKAFTHWGAAASNEAERTEIARRHLLRKKVFGAWSEKVSADRTKVRAFAATGLLGAWSNALEQRRERAQLSAQMYPAALAKQCFIKWRREYQACAAELWYTVRLAEDCTHKWRYEVSLCRSLHVAAEADAVHTLRASSLGTWRRISTETKVSAVEALDRLEKRQLSHLFDFWQTRASLEGRLRRALASREQRIKTECIHIWTLSAQAVETQKQTAKRRSIQGFARHWALELELKLFRENLDDLTLLTSTYQWVLEERLKLLRRFYRNSAKESAFMGLRAAYVKEKRRKKELGALAKLCYKTTMADAFVGAMSRQLGETQWMEDEARRADSAQVTAQAMQLWAARTSEHDEMEDAAQRGAFYVGAANCLYAWPRVAKAARQERLRSTYLAFRRTVKIERRADCLAIWQEATYNRATG</sequence>
<proteinExistence type="predicted"/>
<organism evidence="5 6">
    <name type="scientific">Magnaporthiopsis poae (strain ATCC 64411 / 73-15)</name>
    <name type="common">Kentucky bluegrass fungus</name>
    <name type="synonym">Magnaporthe poae</name>
    <dbReference type="NCBI Taxonomy" id="644358"/>
    <lineage>
        <taxon>Eukaryota</taxon>
        <taxon>Fungi</taxon>
        <taxon>Dikarya</taxon>
        <taxon>Ascomycota</taxon>
        <taxon>Pezizomycotina</taxon>
        <taxon>Sordariomycetes</taxon>
        <taxon>Sordariomycetidae</taxon>
        <taxon>Magnaporthales</taxon>
        <taxon>Magnaporthaceae</taxon>
        <taxon>Magnaporthiopsis</taxon>
    </lineage>
</organism>
<reference evidence="6" key="1">
    <citation type="submission" date="2010-05" db="EMBL/GenBank/DDBJ databases">
        <title>The genome sequence of Magnaporthe poae strain ATCC 64411.</title>
        <authorList>
            <person name="Ma L.-J."/>
            <person name="Dead R."/>
            <person name="Young S."/>
            <person name="Zeng Q."/>
            <person name="Koehrsen M."/>
            <person name="Alvarado L."/>
            <person name="Berlin A."/>
            <person name="Chapman S.B."/>
            <person name="Chen Z."/>
            <person name="Freedman E."/>
            <person name="Gellesch M."/>
            <person name="Goldberg J."/>
            <person name="Griggs A."/>
            <person name="Gujja S."/>
            <person name="Heilman E.R."/>
            <person name="Heiman D."/>
            <person name="Hepburn T."/>
            <person name="Howarth C."/>
            <person name="Jen D."/>
            <person name="Larson L."/>
            <person name="Mehta T."/>
            <person name="Neiman D."/>
            <person name="Pearson M."/>
            <person name="Roberts A."/>
            <person name="Saif S."/>
            <person name="Shea T."/>
            <person name="Shenoy N."/>
            <person name="Sisk P."/>
            <person name="Stolte C."/>
            <person name="Sykes S."/>
            <person name="Walk T."/>
            <person name="White J."/>
            <person name="Yandava C."/>
            <person name="Haas B."/>
            <person name="Nusbaum C."/>
            <person name="Birren B."/>
        </authorList>
    </citation>
    <scope>NUCLEOTIDE SEQUENCE [LARGE SCALE GENOMIC DNA]</scope>
    <source>
        <strain evidence="6">ATCC 64411 / 73-15</strain>
    </source>
</reference>
<reference evidence="4" key="3">
    <citation type="submission" date="2011-03" db="EMBL/GenBank/DDBJ databases">
        <title>Annotation of Magnaporthe poae ATCC 64411.</title>
        <authorList>
            <person name="Ma L.-J."/>
            <person name="Dead R."/>
            <person name="Young S.K."/>
            <person name="Zeng Q."/>
            <person name="Gargeya S."/>
            <person name="Fitzgerald M."/>
            <person name="Haas B."/>
            <person name="Abouelleil A."/>
            <person name="Alvarado L."/>
            <person name="Arachchi H.M."/>
            <person name="Berlin A."/>
            <person name="Brown A."/>
            <person name="Chapman S.B."/>
            <person name="Chen Z."/>
            <person name="Dunbar C."/>
            <person name="Freedman E."/>
            <person name="Gearin G."/>
            <person name="Gellesch M."/>
            <person name="Goldberg J."/>
            <person name="Griggs A."/>
            <person name="Gujja S."/>
            <person name="Heiman D."/>
            <person name="Howarth C."/>
            <person name="Larson L."/>
            <person name="Lui A."/>
            <person name="MacDonald P.J.P."/>
            <person name="Mehta T."/>
            <person name="Montmayeur A."/>
            <person name="Murphy C."/>
            <person name="Neiman D."/>
            <person name="Pearson M."/>
            <person name="Priest M."/>
            <person name="Roberts A."/>
            <person name="Saif S."/>
            <person name="Shea T."/>
            <person name="Shenoy N."/>
            <person name="Sisk P."/>
            <person name="Stolte C."/>
            <person name="Sykes S."/>
            <person name="Yandava C."/>
            <person name="Wortman J."/>
            <person name="Nusbaum C."/>
            <person name="Birren B."/>
        </authorList>
    </citation>
    <scope>NUCLEOTIDE SEQUENCE</scope>
    <source>
        <strain evidence="4">ATCC 64411</strain>
    </source>
</reference>
<dbReference type="InterPro" id="IPR013665">
    <property type="entry name" value="Sfi1_dom"/>
</dbReference>
<feature type="coiled-coil region" evidence="1">
    <location>
        <begin position="459"/>
        <end position="511"/>
    </location>
</feature>
<dbReference type="EnsemblFungi" id="MAPG_00660T0">
    <property type="protein sequence ID" value="MAPG_00660T0"/>
    <property type="gene ID" value="MAPG_00660"/>
</dbReference>
<feature type="domain" description="Sfi1 spindle body" evidence="3">
    <location>
        <begin position="502"/>
        <end position="942"/>
    </location>
</feature>
<feature type="region of interest" description="Disordered" evidence="2">
    <location>
        <begin position="358"/>
        <end position="385"/>
    </location>
</feature>
<dbReference type="OrthoDB" id="5215300at2759"/>
<dbReference type="VEuPathDB" id="FungiDB:MAPG_00660"/>
<name>A0A0C4DLL6_MAGP6</name>
<accession>A0A0C4DLL6</accession>
<dbReference type="Pfam" id="PF08457">
    <property type="entry name" value="Sfi1"/>
    <property type="match status" value="1"/>
</dbReference>
<dbReference type="eggNOG" id="KOG4775">
    <property type="taxonomic scope" value="Eukaryota"/>
</dbReference>
<feature type="compositionally biased region" description="Polar residues" evidence="2">
    <location>
        <begin position="366"/>
        <end position="376"/>
    </location>
</feature>
<reference evidence="5" key="5">
    <citation type="submission" date="2015-06" db="UniProtKB">
        <authorList>
            <consortium name="EnsemblFungi"/>
        </authorList>
    </citation>
    <scope>IDENTIFICATION</scope>
    <source>
        <strain evidence="5">ATCC 64411</strain>
    </source>
</reference>
<protein>
    <recommendedName>
        <fullName evidence="3">Sfi1 spindle body domain-containing protein</fullName>
    </recommendedName>
</protein>
<keyword evidence="1" id="KW-0175">Coiled coil</keyword>
<reference evidence="5" key="4">
    <citation type="journal article" date="2015" name="G3 (Bethesda)">
        <title>Genome sequences of three phytopathogenic species of the Magnaporthaceae family of fungi.</title>
        <authorList>
            <person name="Okagaki L.H."/>
            <person name="Nunes C.C."/>
            <person name="Sailsbery J."/>
            <person name="Clay B."/>
            <person name="Brown D."/>
            <person name="John T."/>
            <person name="Oh Y."/>
            <person name="Young N."/>
            <person name="Fitzgerald M."/>
            <person name="Haas B.J."/>
            <person name="Zeng Q."/>
            <person name="Young S."/>
            <person name="Adiconis X."/>
            <person name="Fan L."/>
            <person name="Levin J.Z."/>
            <person name="Mitchell T.K."/>
            <person name="Okubara P.A."/>
            <person name="Farman M.L."/>
            <person name="Kohn L.M."/>
            <person name="Birren B."/>
            <person name="Ma L.-J."/>
            <person name="Dean R.A."/>
        </authorList>
    </citation>
    <scope>NUCLEOTIDE SEQUENCE</scope>
    <source>
        <strain evidence="5">ATCC 64411 / 73-15</strain>
    </source>
</reference>
<feature type="region of interest" description="Disordered" evidence="2">
    <location>
        <begin position="200"/>
        <end position="226"/>
    </location>
</feature>
<gene>
    <name evidence="4" type="ORF">MAPG_00660</name>
</gene>
<evidence type="ECO:0000256" key="1">
    <source>
        <dbReference type="SAM" id="Coils"/>
    </source>
</evidence>
<dbReference type="Proteomes" id="UP000011715">
    <property type="component" value="Unassembled WGS sequence"/>
</dbReference>
<feature type="region of interest" description="Disordered" evidence="2">
    <location>
        <begin position="258"/>
        <end position="284"/>
    </location>
</feature>
<keyword evidence="6" id="KW-1185">Reference proteome</keyword>
<evidence type="ECO:0000256" key="2">
    <source>
        <dbReference type="SAM" id="MobiDB-lite"/>
    </source>
</evidence>
<evidence type="ECO:0000259" key="3">
    <source>
        <dbReference type="Pfam" id="PF08457"/>
    </source>
</evidence>
<dbReference type="STRING" id="644358.A0A0C4DLL6"/>
<dbReference type="AlphaFoldDB" id="A0A0C4DLL6"/>
<reference evidence="4" key="2">
    <citation type="submission" date="2010-05" db="EMBL/GenBank/DDBJ databases">
        <title>The Genome Sequence of Magnaporthe poae strain ATCC 64411.</title>
        <authorList>
            <consortium name="The Broad Institute Genome Sequencing Platform"/>
            <consortium name="Broad Institute Genome Sequencing Center for Infectious Disease"/>
            <person name="Ma L.-J."/>
            <person name="Dead R."/>
            <person name="Young S."/>
            <person name="Zeng Q."/>
            <person name="Koehrsen M."/>
            <person name="Alvarado L."/>
            <person name="Berlin A."/>
            <person name="Chapman S.B."/>
            <person name="Chen Z."/>
            <person name="Freedman E."/>
            <person name="Gellesch M."/>
            <person name="Goldberg J."/>
            <person name="Griggs A."/>
            <person name="Gujja S."/>
            <person name="Heilman E.R."/>
            <person name="Heiman D."/>
            <person name="Hepburn T."/>
            <person name="Howarth C."/>
            <person name="Jen D."/>
            <person name="Larson L."/>
            <person name="Mehta T."/>
            <person name="Neiman D."/>
            <person name="Pearson M."/>
            <person name="Roberts A."/>
            <person name="Saif S."/>
            <person name="Shea T."/>
            <person name="Shenoy N."/>
            <person name="Sisk P."/>
            <person name="Stolte C."/>
            <person name="Sykes S."/>
            <person name="Walk T."/>
            <person name="White J."/>
            <person name="Yandava C."/>
            <person name="Haas B."/>
            <person name="Nusbaum C."/>
            <person name="Birren B."/>
        </authorList>
    </citation>
    <scope>NUCLEOTIDE SEQUENCE</scope>
    <source>
        <strain evidence="4">ATCC 64411</strain>
    </source>
</reference>
<evidence type="ECO:0000313" key="4">
    <source>
        <dbReference type="EMBL" id="KLU81575.1"/>
    </source>
</evidence>
<dbReference type="EMBL" id="ADBL01000157">
    <property type="status" value="NOT_ANNOTATED_CDS"/>
    <property type="molecule type" value="Genomic_DNA"/>
</dbReference>
<dbReference type="EMBL" id="GL876966">
    <property type="protein sequence ID" value="KLU81575.1"/>
    <property type="molecule type" value="Genomic_DNA"/>
</dbReference>